<dbReference type="EMBL" id="OW152828">
    <property type="protein sequence ID" value="CAH2044749.1"/>
    <property type="molecule type" value="Genomic_DNA"/>
</dbReference>
<evidence type="ECO:0000313" key="2">
    <source>
        <dbReference type="Proteomes" id="UP000837857"/>
    </source>
</evidence>
<evidence type="ECO:0000313" key="1">
    <source>
        <dbReference type="EMBL" id="CAH2044749.1"/>
    </source>
</evidence>
<protein>
    <submittedName>
        <fullName evidence="1">Uncharacterized protein</fullName>
    </submittedName>
</protein>
<keyword evidence="2" id="KW-1185">Reference proteome</keyword>
<gene>
    <name evidence="1" type="ORF">IPOD504_LOCUS4772</name>
</gene>
<feature type="non-terminal residue" evidence="1">
    <location>
        <position position="78"/>
    </location>
</feature>
<dbReference type="Proteomes" id="UP000837857">
    <property type="component" value="Chromosome 16"/>
</dbReference>
<organism evidence="1 2">
    <name type="scientific">Iphiclides podalirius</name>
    <name type="common">scarce swallowtail</name>
    <dbReference type="NCBI Taxonomy" id="110791"/>
    <lineage>
        <taxon>Eukaryota</taxon>
        <taxon>Metazoa</taxon>
        <taxon>Ecdysozoa</taxon>
        <taxon>Arthropoda</taxon>
        <taxon>Hexapoda</taxon>
        <taxon>Insecta</taxon>
        <taxon>Pterygota</taxon>
        <taxon>Neoptera</taxon>
        <taxon>Endopterygota</taxon>
        <taxon>Lepidoptera</taxon>
        <taxon>Glossata</taxon>
        <taxon>Ditrysia</taxon>
        <taxon>Papilionoidea</taxon>
        <taxon>Papilionidae</taxon>
        <taxon>Papilioninae</taxon>
        <taxon>Iphiclides</taxon>
    </lineage>
</organism>
<name>A0ABN8I387_9NEOP</name>
<accession>A0ABN8I387</accession>
<proteinExistence type="predicted"/>
<sequence>MAPIRRSWLVETVSYNGTDVPESQRSGKFIPSSPRGSGEKMTLIFAARTPFGAAVNTESGDDLAGVTYKFLCRTPVDR</sequence>
<reference evidence="1" key="1">
    <citation type="submission" date="2022-03" db="EMBL/GenBank/DDBJ databases">
        <authorList>
            <person name="Martin H S."/>
        </authorList>
    </citation>
    <scope>NUCLEOTIDE SEQUENCE</scope>
</reference>